<keyword evidence="4" id="KW-1133">Transmembrane helix</keyword>
<dbReference type="PANTHER" id="PTHR37042">
    <property type="entry name" value="OUTER MEMBRANE PROTEIN RV1973"/>
    <property type="match status" value="1"/>
</dbReference>
<dbReference type="GO" id="GO:0016020">
    <property type="term" value="C:membrane"/>
    <property type="evidence" value="ECO:0007669"/>
    <property type="project" value="UniProtKB-SubCell"/>
</dbReference>
<evidence type="ECO:0000313" key="5">
    <source>
        <dbReference type="EMBL" id="SRX92646.1"/>
    </source>
</evidence>
<sequence length="238" mass="25708">MPDEEQPEAPAEQDAPTAEDQTESSIEDSAAAEEEPESAADEDDEDQARVPERSGGPIFSVYGIASAVLGLLSVAAIVVGVIFWMQHRDHVDERSYQNRVMGTAGSWATLLINLNPNNLEAGTQRLRERTAGPLNANFDSVFAPYRERAEKLQSRSTGRIESLAIERLHNDADAAGGTEPSNPTGKSNVGRRTDTVTVIAMSVVENPGGKPTGVRWNLQLDVSDVNGKLMISQLRAIK</sequence>
<feature type="transmembrane region" description="Helical" evidence="4">
    <location>
        <begin position="59"/>
        <end position="85"/>
    </location>
</feature>
<dbReference type="PANTHER" id="PTHR37042:SF4">
    <property type="entry name" value="OUTER MEMBRANE PROTEIN RV1973"/>
    <property type="match status" value="1"/>
</dbReference>
<feature type="region of interest" description="Disordered" evidence="3">
    <location>
        <begin position="1"/>
        <end position="55"/>
    </location>
</feature>
<reference evidence="5 6" key="1">
    <citation type="submission" date="2018-05" db="EMBL/GenBank/DDBJ databases">
        <authorList>
            <consortium name="IHU Genomes"/>
        </authorList>
    </citation>
    <scope>NUCLEOTIDE SEQUENCE [LARGE SCALE GENOMIC DNA]</scope>
    <source>
        <strain evidence="5 6">P7336</strain>
    </source>
</reference>
<accession>A0A375YUV0</accession>
<organism evidence="5 6">
    <name type="scientific">Mycobacterium shimoidei</name>
    <dbReference type="NCBI Taxonomy" id="29313"/>
    <lineage>
        <taxon>Bacteria</taxon>
        <taxon>Bacillati</taxon>
        <taxon>Actinomycetota</taxon>
        <taxon>Actinomycetes</taxon>
        <taxon>Mycobacteriales</taxon>
        <taxon>Mycobacteriaceae</taxon>
        <taxon>Mycobacterium</taxon>
    </lineage>
</organism>
<feature type="compositionally biased region" description="Low complexity" evidence="3">
    <location>
        <begin position="8"/>
        <end position="19"/>
    </location>
</feature>
<evidence type="ECO:0000256" key="3">
    <source>
        <dbReference type="SAM" id="MobiDB-lite"/>
    </source>
</evidence>
<dbReference type="STRING" id="29313.BHQ16_01740"/>
<evidence type="ECO:0000256" key="2">
    <source>
        <dbReference type="ARBA" id="ARBA00023136"/>
    </source>
</evidence>
<proteinExistence type="predicted"/>
<dbReference type="RefSeq" id="WP_113963129.1">
    <property type="nucleotide sequence ID" value="NZ_UEGW01000001.1"/>
</dbReference>
<dbReference type="EMBL" id="UEGW01000001">
    <property type="protein sequence ID" value="SRX92646.1"/>
    <property type="molecule type" value="Genomic_DNA"/>
</dbReference>
<evidence type="ECO:0000256" key="4">
    <source>
        <dbReference type="SAM" id="Phobius"/>
    </source>
</evidence>
<evidence type="ECO:0000313" key="6">
    <source>
        <dbReference type="Proteomes" id="UP000252015"/>
    </source>
</evidence>
<dbReference type="AlphaFoldDB" id="A0A375YUV0"/>
<keyword evidence="6" id="KW-1185">Reference proteome</keyword>
<feature type="region of interest" description="Disordered" evidence="3">
    <location>
        <begin position="171"/>
        <end position="192"/>
    </location>
</feature>
<evidence type="ECO:0000256" key="1">
    <source>
        <dbReference type="ARBA" id="ARBA00004370"/>
    </source>
</evidence>
<keyword evidence="4" id="KW-0812">Transmembrane</keyword>
<feature type="compositionally biased region" description="Acidic residues" evidence="3">
    <location>
        <begin position="20"/>
        <end position="46"/>
    </location>
</feature>
<comment type="subcellular location">
    <subcellularLocation>
        <location evidence="1">Membrane</location>
    </subcellularLocation>
</comment>
<protein>
    <submittedName>
        <fullName evidence="5">Uncharacterized protein</fullName>
    </submittedName>
</protein>
<name>A0A375YUV0_MYCSH</name>
<dbReference type="Proteomes" id="UP000252015">
    <property type="component" value="Unassembled WGS sequence"/>
</dbReference>
<gene>
    <name evidence="5" type="ORF">MSP7336_00872</name>
</gene>
<keyword evidence="2 4" id="KW-0472">Membrane</keyword>